<dbReference type="InterPro" id="IPR025403">
    <property type="entry name" value="TgpA-like_C"/>
</dbReference>
<evidence type="ECO:0000313" key="2">
    <source>
        <dbReference type="Proteomes" id="UP000193577"/>
    </source>
</evidence>
<dbReference type="Proteomes" id="UP000193577">
    <property type="component" value="Unassembled WGS sequence"/>
</dbReference>
<protein>
    <submittedName>
        <fullName evidence="1">Uncharacterized protein</fullName>
    </submittedName>
</protein>
<name>A0A7I7SG41_9MYCO</name>
<dbReference type="RefSeq" id="WP_085305846.1">
    <property type="nucleotide sequence ID" value="NZ_AP022594.1"/>
</dbReference>
<dbReference type="OrthoDB" id="3389322at2"/>
<dbReference type="Pfam" id="PF13559">
    <property type="entry name" value="DUF4129"/>
    <property type="match status" value="1"/>
</dbReference>
<gene>
    <name evidence="1" type="ORF">B8W67_19670</name>
</gene>
<evidence type="ECO:0000313" key="1">
    <source>
        <dbReference type="EMBL" id="OSC24129.1"/>
    </source>
</evidence>
<sequence length="205" mass="22383">MSAVDIDRDPAHDAAGHELAKPMYHPDTSLLDRLGDWLNDRINQMLAAASEIPGSWFTLTLVAILLVVIGVVAIRMVRRTMGGARQRDPMLFDAGIRTAAEHRATAAACAERGEWAEAIRHRVRAVARDLEESGALSDLPGRTATEWARAAATALPDFGPELSRAAEVFNDVTYGERPGTESGYRTVADLDDRLRNRRRAGVAAR</sequence>
<reference evidence="1 2" key="1">
    <citation type="submission" date="2017-04" db="EMBL/GenBank/DDBJ databases">
        <title>The new phylogeny of genus Mycobacterium.</title>
        <authorList>
            <person name="Tortoli E."/>
            <person name="Trovato A."/>
            <person name="Cirillo D.M."/>
        </authorList>
    </citation>
    <scope>NUCLEOTIDE SEQUENCE [LARGE SCALE GENOMIC DNA]</scope>
    <source>
        <strain evidence="1 2">KCTC 19819</strain>
    </source>
</reference>
<accession>A0A7I7SG41</accession>
<dbReference type="EMBL" id="NCXO01000082">
    <property type="protein sequence ID" value="OSC24129.1"/>
    <property type="molecule type" value="Genomic_DNA"/>
</dbReference>
<dbReference type="AlphaFoldDB" id="A0A7I7SG41"/>
<comment type="caution">
    <text evidence="1">The sequence shown here is derived from an EMBL/GenBank/DDBJ whole genome shotgun (WGS) entry which is preliminary data.</text>
</comment>
<proteinExistence type="predicted"/>
<organism evidence="1 2">
    <name type="scientific">Mycolicibacillus koreensis</name>
    <dbReference type="NCBI Taxonomy" id="1069220"/>
    <lineage>
        <taxon>Bacteria</taxon>
        <taxon>Bacillati</taxon>
        <taxon>Actinomycetota</taxon>
        <taxon>Actinomycetes</taxon>
        <taxon>Mycobacteriales</taxon>
        <taxon>Mycobacteriaceae</taxon>
        <taxon>Mycolicibacillus</taxon>
    </lineage>
</organism>
<keyword evidence="2" id="KW-1185">Reference proteome</keyword>